<evidence type="ECO:0008006" key="3">
    <source>
        <dbReference type="Google" id="ProtNLM"/>
    </source>
</evidence>
<dbReference type="Proteomes" id="UP001240447">
    <property type="component" value="Unassembled WGS sequence"/>
</dbReference>
<organism evidence="1 2">
    <name type="scientific">Nocardioides massiliensis</name>
    <dbReference type="NCBI Taxonomy" id="1325935"/>
    <lineage>
        <taxon>Bacteria</taxon>
        <taxon>Bacillati</taxon>
        <taxon>Actinomycetota</taxon>
        <taxon>Actinomycetes</taxon>
        <taxon>Propionibacteriales</taxon>
        <taxon>Nocardioidaceae</taxon>
        <taxon>Nocardioides</taxon>
    </lineage>
</organism>
<dbReference type="RefSeq" id="WP_306824750.1">
    <property type="nucleotide sequence ID" value="NZ_JAUSQM010000001.1"/>
</dbReference>
<reference evidence="1 2" key="1">
    <citation type="submission" date="2023-07" db="EMBL/GenBank/DDBJ databases">
        <title>Sequencing the genomes of 1000 actinobacteria strains.</title>
        <authorList>
            <person name="Klenk H.-P."/>
        </authorList>
    </citation>
    <scope>NUCLEOTIDE SEQUENCE [LARGE SCALE GENOMIC DNA]</scope>
    <source>
        <strain evidence="1 2">GD13</strain>
    </source>
</reference>
<proteinExistence type="predicted"/>
<sequence length="316" mass="34864">MDQEIRERLDAQAGVIARHQLRELGARPCDLERMVRRRDLSPVYRGVFVNHTGELSWAQLAWAAVLAVWPAALWGPTALRAHRDHRVRAAGESVEDGTLHVAVEHGRRLVAPTGVTLHRVRRLDDQVRWNLGPPRQHVEQAVLDAAGCATTRTGRIGVITAVANAGASTAERIRRALDARSRIRDREWWRGVLTDLAEGTNSVLEHAYLVNVERAHGLPAGRRQARVVTERGVTYRDVDYDGLVVELDGHAFHNSAVDRTRDLARDLRTAVAGVRTVRLSYGQVFDDPCGVAASIAAILHAPVRPCGPRCAVPRSA</sequence>
<keyword evidence="2" id="KW-1185">Reference proteome</keyword>
<evidence type="ECO:0000313" key="1">
    <source>
        <dbReference type="EMBL" id="MDP9820559.1"/>
    </source>
</evidence>
<protein>
    <recommendedName>
        <fullName evidence="3">DUF559 domain-containing protein</fullName>
    </recommendedName>
</protein>
<accession>A0ABT9NJZ6</accession>
<gene>
    <name evidence="1" type="ORF">J2S59_000368</name>
</gene>
<evidence type="ECO:0000313" key="2">
    <source>
        <dbReference type="Proteomes" id="UP001240447"/>
    </source>
</evidence>
<name>A0ABT9NJZ6_9ACTN</name>
<comment type="caution">
    <text evidence="1">The sequence shown here is derived from an EMBL/GenBank/DDBJ whole genome shotgun (WGS) entry which is preliminary data.</text>
</comment>
<dbReference type="EMBL" id="JAUSQM010000001">
    <property type="protein sequence ID" value="MDP9820559.1"/>
    <property type="molecule type" value="Genomic_DNA"/>
</dbReference>